<proteinExistence type="predicted"/>
<evidence type="ECO:0000313" key="1">
    <source>
        <dbReference type="EMBL" id="SUZ82328.1"/>
    </source>
</evidence>
<gene>
    <name evidence="1" type="ORF">METZ01_LOCUS35182</name>
</gene>
<dbReference type="EMBL" id="UINC01001502">
    <property type="protein sequence ID" value="SUZ82328.1"/>
    <property type="molecule type" value="Genomic_DNA"/>
</dbReference>
<protein>
    <submittedName>
        <fullName evidence="1">Uncharacterized protein</fullName>
    </submittedName>
</protein>
<dbReference type="AlphaFoldDB" id="A0A381QUK6"/>
<sequence>MKYIFCQHHKQNKYFFCSGICAMVGEEVNKTCIIHVKFY</sequence>
<accession>A0A381QUK6</accession>
<reference evidence="1" key="1">
    <citation type="submission" date="2018-05" db="EMBL/GenBank/DDBJ databases">
        <authorList>
            <person name="Lanie J.A."/>
            <person name="Ng W.-L."/>
            <person name="Kazmierczak K.M."/>
            <person name="Andrzejewski T.M."/>
            <person name="Davidsen T.M."/>
            <person name="Wayne K.J."/>
            <person name="Tettelin H."/>
            <person name="Glass J.I."/>
            <person name="Rusch D."/>
            <person name="Podicherti R."/>
            <person name="Tsui H.-C.T."/>
            <person name="Winkler M.E."/>
        </authorList>
    </citation>
    <scope>NUCLEOTIDE SEQUENCE</scope>
</reference>
<organism evidence="1">
    <name type="scientific">marine metagenome</name>
    <dbReference type="NCBI Taxonomy" id="408172"/>
    <lineage>
        <taxon>unclassified sequences</taxon>
        <taxon>metagenomes</taxon>
        <taxon>ecological metagenomes</taxon>
    </lineage>
</organism>
<name>A0A381QUK6_9ZZZZ</name>